<name>A0AAD5QZF6_PARTN</name>
<comment type="caution">
    <text evidence="1">The sequence shown here is derived from an EMBL/GenBank/DDBJ whole genome shotgun (WGS) entry which is preliminary data.</text>
</comment>
<protein>
    <submittedName>
        <fullName evidence="1">Uncharacterized protein</fullName>
    </submittedName>
</protein>
<accession>A0AAD5QZF6</accession>
<dbReference type="AlphaFoldDB" id="A0AAD5QZF6"/>
<proteinExistence type="predicted"/>
<gene>
    <name evidence="1" type="ORF">KIN20_027309</name>
</gene>
<keyword evidence="2" id="KW-1185">Reference proteome</keyword>
<feature type="non-terminal residue" evidence="1">
    <location>
        <position position="1"/>
    </location>
</feature>
<evidence type="ECO:0000313" key="1">
    <source>
        <dbReference type="EMBL" id="KAJ1366614.1"/>
    </source>
</evidence>
<dbReference type="EMBL" id="JAHQIW010005596">
    <property type="protein sequence ID" value="KAJ1366614.1"/>
    <property type="molecule type" value="Genomic_DNA"/>
</dbReference>
<reference evidence="1" key="1">
    <citation type="submission" date="2021-06" db="EMBL/GenBank/DDBJ databases">
        <title>Parelaphostrongylus tenuis whole genome reference sequence.</title>
        <authorList>
            <person name="Garwood T.J."/>
            <person name="Larsen P.A."/>
            <person name="Fountain-Jones N.M."/>
            <person name="Garbe J.R."/>
            <person name="Macchietto M.G."/>
            <person name="Kania S.A."/>
            <person name="Gerhold R.W."/>
            <person name="Richards J.E."/>
            <person name="Wolf T.M."/>
        </authorList>
    </citation>
    <scope>NUCLEOTIDE SEQUENCE</scope>
    <source>
        <strain evidence="1">MNPRO001-30</strain>
        <tissue evidence="1">Meninges</tissue>
    </source>
</reference>
<organism evidence="1 2">
    <name type="scientific">Parelaphostrongylus tenuis</name>
    <name type="common">Meningeal worm</name>
    <dbReference type="NCBI Taxonomy" id="148309"/>
    <lineage>
        <taxon>Eukaryota</taxon>
        <taxon>Metazoa</taxon>
        <taxon>Ecdysozoa</taxon>
        <taxon>Nematoda</taxon>
        <taxon>Chromadorea</taxon>
        <taxon>Rhabditida</taxon>
        <taxon>Rhabditina</taxon>
        <taxon>Rhabditomorpha</taxon>
        <taxon>Strongyloidea</taxon>
        <taxon>Metastrongylidae</taxon>
        <taxon>Parelaphostrongylus</taxon>
    </lineage>
</organism>
<evidence type="ECO:0000313" key="2">
    <source>
        <dbReference type="Proteomes" id="UP001196413"/>
    </source>
</evidence>
<sequence length="75" mass="8502">MGNKDKVPHCIVVGSTVTGTCPVDPADMMVYVHDDRHAYEGRAYFCQPNIDLRNSHDYEHHHGELVETDVAKYSE</sequence>
<dbReference type="Proteomes" id="UP001196413">
    <property type="component" value="Unassembled WGS sequence"/>
</dbReference>